<evidence type="ECO:0000256" key="7">
    <source>
        <dbReference type="SAM" id="Phobius"/>
    </source>
</evidence>
<evidence type="ECO:0000256" key="2">
    <source>
        <dbReference type="ARBA" id="ARBA00022692"/>
    </source>
</evidence>
<evidence type="ECO:0000313" key="10">
    <source>
        <dbReference type="EMBL" id="CAD1819023.1"/>
    </source>
</evidence>
<feature type="transmembrane region" description="Helical" evidence="7">
    <location>
        <begin position="400"/>
        <end position="422"/>
    </location>
</feature>
<evidence type="ECO:0000259" key="9">
    <source>
        <dbReference type="Pfam" id="PF21904"/>
    </source>
</evidence>
<keyword evidence="4 7" id="KW-1133">Transmembrane helix</keyword>
<feature type="domain" description="CAND6/7 N-terminal" evidence="9">
    <location>
        <begin position="30"/>
        <end position="167"/>
    </location>
</feature>
<dbReference type="AlphaFoldDB" id="A0A6V7NKC8"/>
<feature type="transmembrane region" description="Helical" evidence="7">
    <location>
        <begin position="188"/>
        <end position="206"/>
    </location>
</feature>
<reference evidence="10" key="1">
    <citation type="submission" date="2020-07" db="EMBL/GenBank/DDBJ databases">
        <authorList>
            <person name="Lin J."/>
        </authorList>
    </citation>
    <scope>NUCLEOTIDE SEQUENCE</scope>
</reference>
<dbReference type="InterPro" id="IPR009637">
    <property type="entry name" value="GPR107/GPR108-like"/>
</dbReference>
<evidence type="ECO:0000256" key="1">
    <source>
        <dbReference type="ARBA" id="ARBA00004141"/>
    </source>
</evidence>
<dbReference type="EMBL" id="LR862139">
    <property type="protein sequence ID" value="CAD1819023.1"/>
    <property type="molecule type" value="Genomic_DNA"/>
</dbReference>
<feature type="domain" description="GOST seven transmembrane" evidence="8">
    <location>
        <begin position="347"/>
        <end position="456"/>
    </location>
</feature>
<dbReference type="Pfam" id="PF21904">
    <property type="entry name" value="CAND6-7_N"/>
    <property type="match status" value="1"/>
</dbReference>
<dbReference type="GO" id="GO:0005794">
    <property type="term" value="C:Golgi apparatus"/>
    <property type="evidence" value="ECO:0007669"/>
    <property type="project" value="TreeGrafter"/>
</dbReference>
<feature type="domain" description="GOST seven transmembrane" evidence="8">
    <location>
        <begin position="185"/>
        <end position="304"/>
    </location>
</feature>
<organism evidence="10">
    <name type="scientific">Ananas comosus var. bracteatus</name>
    <name type="common">red pineapple</name>
    <dbReference type="NCBI Taxonomy" id="296719"/>
    <lineage>
        <taxon>Eukaryota</taxon>
        <taxon>Viridiplantae</taxon>
        <taxon>Streptophyta</taxon>
        <taxon>Embryophyta</taxon>
        <taxon>Tracheophyta</taxon>
        <taxon>Spermatophyta</taxon>
        <taxon>Magnoliopsida</taxon>
        <taxon>Liliopsida</taxon>
        <taxon>Poales</taxon>
        <taxon>Bromeliaceae</taxon>
        <taxon>Bromelioideae</taxon>
        <taxon>Ananas</taxon>
    </lineage>
</organism>
<evidence type="ECO:0000256" key="4">
    <source>
        <dbReference type="ARBA" id="ARBA00022989"/>
    </source>
</evidence>
<feature type="transmembrane region" description="Helical" evidence="7">
    <location>
        <begin position="350"/>
        <end position="372"/>
    </location>
</feature>
<evidence type="ECO:0008006" key="11">
    <source>
        <dbReference type="Google" id="ProtNLM"/>
    </source>
</evidence>
<dbReference type="InterPro" id="IPR054103">
    <property type="entry name" value="CAND6-7_N"/>
</dbReference>
<evidence type="ECO:0000256" key="3">
    <source>
        <dbReference type="ARBA" id="ARBA00022729"/>
    </source>
</evidence>
<feature type="region of interest" description="Disordered" evidence="6">
    <location>
        <begin position="317"/>
        <end position="340"/>
    </location>
</feature>
<keyword evidence="5 7" id="KW-0472">Membrane</keyword>
<evidence type="ECO:0000256" key="5">
    <source>
        <dbReference type="ARBA" id="ARBA00023136"/>
    </source>
</evidence>
<gene>
    <name evidence="10" type="ORF">CB5_LOCUS2234</name>
</gene>
<proteinExistence type="predicted"/>
<keyword evidence="2 7" id="KW-0812">Transmembrane</keyword>
<comment type="subcellular location">
    <subcellularLocation>
        <location evidence="1">Membrane</location>
        <topology evidence="1">Multi-pass membrane protein</topology>
    </subcellularLocation>
</comment>
<accession>A0A6V7NKC8</accession>
<dbReference type="InterPro" id="IPR053937">
    <property type="entry name" value="GOST_TM"/>
</dbReference>
<sequence>MGPVPFTLHYSLFFFFFFAGVIPSVRSEIKTTRIAADARPLILFEQFGFDRGGCALVSISGVSWRPPPQLQLADVDPMSMGFFLVPDSLLPFLSNESEHSSDGAHGRRFCPLASRFVVPVLLLQDLELNSSCSRAVEIAHPDEYSLLFGSCQPGVEVTMDVRTEMYNVGPSGGEKDYLPAGKTRLPKLYSAFSVVYFAFFVAWAAVCARQRAAVEKIHLVMAALLLFKALKMACAAEDTWYVRRTGTPHGWDVAFYVFGFFKGVLLFTVIVLIGTGWSFIKPYLQVPCYTLHLSQTLLTTIHVYDRIFSRATNAGARKERADDRDPDASDREHRVGGDRRDRPAERDWLAWNQIFLLVDIVCCAAVFFPIIWSIRNLREASKTDGKAARNLEKLTLFKQFYVVVVGYLYFTRIVAAALSAVLSYRFQWVVAAAVEGVSLAFYVFTFYNFQPVEKNPYLYIGDEEEAAAAGMLEMEERFEL</sequence>
<name>A0A6V7NKC8_ANACO</name>
<dbReference type="PANTHER" id="PTHR21229">
    <property type="entry name" value="LUNG SEVEN TRANSMEMBRANE RECEPTOR"/>
    <property type="match status" value="1"/>
</dbReference>
<keyword evidence="3" id="KW-0732">Signal</keyword>
<evidence type="ECO:0000256" key="6">
    <source>
        <dbReference type="SAM" id="MobiDB-lite"/>
    </source>
</evidence>
<feature type="transmembrane region" description="Helical" evidence="7">
    <location>
        <begin position="253"/>
        <end position="280"/>
    </location>
</feature>
<dbReference type="GO" id="GO:0016020">
    <property type="term" value="C:membrane"/>
    <property type="evidence" value="ECO:0007669"/>
    <property type="project" value="UniProtKB-SubCell"/>
</dbReference>
<dbReference type="PANTHER" id="PTHR21229:SF21">
    <property type="entry name" value="OS04G0508600 PROTEIN"/>
    <property type="match status" value="1"/>
</dbReference>
<feature type="transmembrane region" description="Helical" evidence="7">
    <location>
        <begin position="6"/>
        <end position="25"/>
    </location>
</feature>
<protein>
    <recommendedName>
        <fullName evidence="11">Protein GPR107</fullName>
    </recommendedName>
</protein>
<feature type="transmembrane region" description="Helical" evidence="7">
    <location>
        <begin position="428"/>
        <end position="449"/>
    </location>
</feature>
<dbReference type="Pfam" id="PF06814">
    <property type="entry name" value="GOST_TM"/>
    <property type="match status" value="2"/>
</dbReference>
<feature type="transmembrane region" description="Helical" evidence="7">
    <location>
        <begin position="218"/>
        <end position="241"/>
    </location>
</feature>
<evidence type="ECO:0000259" key="8">
    <source>
        <dbReference type="Pfam" id="PF06814"/>
    </source>
</evidence>